<keyword evidence="3" id="KW-1185">Reference proteome</keyword>
<dbReference type="InParanoid" id="A0A0P0W250"/>
<proteinExistence type="predicted"/>
<feature type="region of interest" description="Disordered" evidence="1">
    <location>
        <begin position="28"/>
        <end position="49"/>
    </location>
</feature>
<evidence type="ECO:0000313" key="3">
    <source>
        <dbReference type="Proteomes" id="UP000059680"/>
    </source>
</evidence>
<organism evidence="2 3">
    <name type="scientific">Oryza sativa subsp. japonica</name>
    <name type="common">Rice</name>
    <dbReference type="NCBI Taxonomy" id="39947"/>
    <lineage>
        <taxon>Eukaryota</taxon>
        <taxon>Viridiplantae</taxon>
        <taxon>Streptophyta</taxon>
        <taxon>Embryophyta</taxon>
        <taxon>Tracheophyta</taxon>
        <taxon>Spermatophyta</taxon>
        <taxon>Magnoliopsida</taxon>
        <taxon>Liliopsida</taxon>
        <taxon>Poales</taxon>
        <taxon>Poaceae</taxon>
        <taxon>BOP clade</taxon>
        <taxon>Oryzoideae</taxon>
        <taxon>Oryzeae</taxon>
        <taxon>Oryzinae</taxon>
        <taxon>Oryza</taxon>
        <taxon>Oryza sativa</taxon>
    </lineage>
</organism>
<protein>
    <submittedName>
        <fullName evidence="2">Os03g0714601 protein</fullName>
    </submittedName>
</protein>
<reference evidence="3" key="1">
    <citation type="journal article" date="2005" name="Nature">
        <title>The map-based sequence of the rice genome.</title>
        <authorList>
            <consortium name="International rice genome sequencing project (IRGSP)"/>
            <person name="Matsumoto T."/>
            <person name="Wu J."/>
            <person name="Kanamori H."/>
            <person name="Katayose Y."/>
            <person name="Fujisawa M."/>
            <person name="Namiki N."/>
            <person name="Mizuno H."/>
            <person name="Yamamoto K."/>
            <person name="Antonio B.A."/>
            <person name="Baba T."/>
            <person name="Sakata K."/>
            <person name="Nagamura Y."/>
            <person name="Aoki H."/>
            <person name="Arikawa K."/>
            <person name="Arita K."/>
            <person name="Bito T."/>
            <person name="Chiden Y."/>
            <person name="Fujitsuka N."/>
            <person name="Fukunaka R."/>
            <person name="Hamada M."/>
            <person name="Harada C."/>
            <person name="Hayashi A."/>
            <person name="Hijishita S."/>
            <person name="Honda M."/>
            <person name="Hosokawa S."/>
            <person name="Ichikawa Y."/>
            <person name="Idonuma A."/>
            <person name="Iijima M."/>
            <person name="Ikeda M."/>
            <person name="Ikeno M."/>
            <person name="Ito K."/>
            <person name="Ito S."/>
            <person name="Ito T."/>
            <person name="Ito Y."/>
            <person name="Ito Y."/>
            <person name="Iwabuchi A."/>
            <person name="Kamiya K."/>
            <person name="Karasawa W."/>
            <person name="Kurita K."/>
            <person name="Katagiri S."/>
            <person name="Kikuta A."/>
            <person name="Kobayashi H."/>
            <person name="Kobayashi N."/>
            <person name="Machita K."/>
            <person name="Maehara T."/>
            <person name="Masukawa M."/>
            <person name="Mizubayashi T."/>
            <person name="Mukai Y."/>
            <person name="Nagasaki H."/>
            <person name="Nagata Y."/>
            <person name="Naito S."/>
            <person name="Nakashima M."/>
            <person name="Nakama Y."/>
            <person name="Nakamichi Y."/>
            <person name="Nakamura M."/>
            <person name="Meguro A."/>
            <person name="Negishi M."/>
            <person name="Ohta I."/>
            <person name="Ohta T."/>
            <person name="Okamoto M."/>
            <person name="Ono N."/>
            <person name="Saji S."/>
            <person name="Sakaguchi M."/>
            <person name="Sakai K."/>
            <person name="Shibata M."/>
            <person name="Shimokawa T."/>
            <person name="Song J."/>
            <person name="Takazaki Y."/>
            <person name="Terasawa K."/>
            <person name="Tsugane M."/>
            <person name="Tsuji K."/>
            <person name="Ueda S."/>
            <person name="Waki K."/>
            <person name="Yamagata H."/>
            <person name="Yamamoto M."/>
            <person name="Yamamoto S."/>
            <person name="Yamane H."/>
            <person name="Yoshiki S."/>
            <person name="Yoshihara R."/>
            <person name="Yukawa K."/>
            <person name="Zhong H."/>
            <person name="Yano M."/>
            <person name="Yuan Q."/>
            <person name="Ouyang S."/>
            <person name="Liu J."/>
            <person name="Jones K.M."/>
            <person name="Gansberger K."/>
            <person name="Moffat K."/>
            <person name="Hill J."/>
            <person name="Bera J."/>
            <person name="Fadrosh D."/>
            <person name="Jin S."/>
            <person name="Johri S."/>
            <person name="Kim M."/>
            <person name="Overton L."/>
            <person name="Reardon M."/>
            <person name="Tsitrin T."/>
            <person name="Vuong H."/>
            <person name="Weaver B."/>
            <person name="Ciecko A."/>
            <person name="Tallon L."/>
            <person name="Jackson J."/>
            <person name="Pai G."/>
            <person name="Aken S.V."/>
            <person name="Utterback T."/>
            <person name="Reidmuller S."/>
            <person name="Feldblyum T."/>
            <person name="Hsiao J."/>
            <person name="Zismann V."/>
            <person name="Iobst S."/>
            <person name="de Vazeille A.R."/>
            <person name="Buell C.R."/>
            <person name="Ying K."/>
            <person name="Li Y."/>
            <person name="Lu T."/>
            <person name="Huang Y."/>
            <person name="Zhao Q."/>
            <person name="Feng Q."/>
            <person name="Zhang L."/>
            <person name="Zhu J."/>
            <person name="Weng Q."/>
            <person name="Mu J."/>
            <person name="Lu Y."/>
            <person name="Fan D."/>
            <person name="Liu Y."/>
            <person name="Guan J."/>
            <person name="Zhang Y."/>
            <person name="Yu S."/>
            <person name="Liu X."/>
            <person name="Zhang Y."/>
            <person name="Hong G."/>
            <person name="Han B."/>
            <person name="Choisne N."/>
            <person name="Demange N."/>
            <person name="Orjeda G."/>
            <person name="Samain S."/>
            <person name="Cattolico L."/>
            <person name="Pelletier E."/>
            <person name="Couloux A."/>
            <person name="Segurens B."/>
            <person name="Wincker P."/>
            <person name="D'Hont A."/>
            <person name="Scarpelli C."/>
            <person name="Weissenbach J."/>
            <person name="Salanoubat M."/>
            <person name="Quetier F."/>
            <person name="Yu Y."/>
            <person name="Kim H.R."/>
            <person name="Rambo T."/>
            <person name="Currie J."/>
            <person name="Collura K."/>
            <person name="Luo M."/>
            <person name="Yang T."/>
            <person name="Ammiraju J.S.S."/>
            <person name="Engler F."/>
            <person name="Soderlund C."/>
            <person name="Wing R.A."/>
            <person name="Palmer L.E."/>
            <person name="de la Bastide M."/>
            <person name="Spiegel L."/>
            <person name="Nascimento L."/>
            <person name="Zutavern T."/>
            <person name="O'Shaughnessy A."/>
            <person name="Dike S."/>
            <person name="Dedhia N."/>
            <person name="Preston R."/>
            <person name="Balija V."/>
            <person name="McCombie W.R."/>
            <person name="Chow T."/>
            <person name="Chen H."/>
            <person name="Chung M."/>
            <person name="Chen C."/>
            <person name="Shaw J."/>
            <person name="Wu H."/>
            <person name="Hsiao K."/>
            <person name="Chao Y."/>
            <person name="Chu M."/>
            <person name="Cheng C."/>
            <person name="Hour A."/>
            <person name="Lee P."/>
            <person name="Lin S."/>
            <person name="Lin Y."/>
            <person name="Liou J."/>
            <person name="Liu S."/>
            <person name="Hsing Y."/>
            <person name="Raghuvanshi S."/>
            <person name="Mohanty A."/>
            <person name="Bharti A.K."/>
            <person name="Gaur A."/>
            <person name="Gupta V."/>
            <person name="Kumar D."/>
            <person name="Ravi V."/>
            <person name="Vij S."/>
            <person name="Kapur A."/>
            <person name="Khurana P."/>
            <person name="Khurana P."/>
            <person name="Khurana J.P."/>
            <person name="Tyagi A.K."/>
            <person name="Gaikwad K."/>
            <person name="Singh A."/>
            <person name="Dalal V."/>
            <person name="Srivastava S."/>
            <person name="Dixit A."/>
            <person name="Pal A.K."/>
            <person name="Ghazi I.A."/>
            <person name="Yadav M."/>
            <person name="Pandit A."/>
            <person name="Bhargava A."/>
            <person name="Sureshbabu K."/>
            <person name="Batra K."/>
            <person name="Sharma T.R."/>
            <person name="Mohapatra T."/>
            <person name="Singh N.K."/>
            <person name="Messing J."/>
            <person name="Nelson A.B."/>
            <person name="Fuks G."/>
            <person name="Kavchok S."/>
            <person name="Keizer G."/>
            <person name="Linton E."/>
            <person name="Llaca V."/>
            <person name="Song R."/>
            <person name="Tanyolac B."/>
            <person name="Young S."/>
            <person name="Ho-Il K."/>
            <person name="Hahn J.H."/>
            <person name="Sangsakoo G."/>
            <person name="Vanavichit A."/>
            <person name="de Mattos Luiz.A.T."/>
            <person name="Zimmer P.D."/>
            <person name="Malone G."/>
            <person name="Dellagostin O."/>
            <person name="de Oliveira A.C."/>
            <person name="Bevan M."/>
            <person name="Bancroft I."/>
            <person name="Minx P."/>
            <person name="Cordum H."/>
            <person name="Wilson R."/>
            <person name="Cheng Z."/>
            <person name="Jin W."/>
            <person name="Jiang J."/>
            <person name="Leong S.A."/>
            <person name="Iwama H."/>
            <person name="Gojobori T."/>
            <person name="Itoh T."/>
            <person name="Niimura Y."/>
            <person name="Fujii Y."/>
            <person name="Habara T."/>
            <person name="Sakai H."/>
            <person name="Sato Y."/>
            <person name="Wilson G."/>
            <person name="Kumar K."/>
            <person name="McCouch S."/>
            <person name="Juretic N."/>
            <person name="Hoen D."/>
            <person name="Wright S."/>
            <person name="Bruskiewich R."/>
            <person name="Bureau T."/>
            <person name="Miyao A."/>
            <person name="Hirochika H."/>
            <person name="Nishikawa T."/>
            <person name="Kadowaki K."/>
            <person name="Sugiura M."/>
            <person name="Burr B."/>
            <person name="Sasaki T."/>
        </authorList>
    </citation>
    <scope>NUCLEOTIDE SEQUENCE [LARGE SCALE GENOMIC DNA]</scope>
    <source>
        <strain evidence="3">cv. Nipponbare</strain>
    </source>
</reference>
<dbReference type="AlphaFoldDB" id="A0A0P0W250"/>
<accession>A0A0P0W250</accession>
<name>A0A0P0W250_ORYSJ</name>
<reference evidence="2 3" key="3">
    <citation type="journal article" date="2013" name="Rice">
        <title>Improvement of the Oryza sativa Nipponbare reference genome using next generation sequence and optical map data.</title>
        <authorList>
            <person name="Kawahara Y."/>
            <person name="de la Bastide M."/>
            <person name="Hamilton J.P."/>
            <person name="Kanamori H."/>
            <person name="McCombie W.R."/>
            <person name="Ouyang S."/>
            <person name="Schwartz D.C."/>
            <person name="Tanaka T."/>
            <person name="Wu J."/>
            <person name="Zhou S."/>
            <person name="Childs K.L."/>
            <person name="Davidson R.M."/>
            <person name="Lin H."/>
            <person name="Quesada-Ocampo L."/>
            <person name="Vaillancourt B."/>
            <person name="Sakai H."/>
            <person name="Lee S.S."/>
            <person name="Kim J."/>
            <person name="Numa H."/>
            <person name="Itoh T."/>
            <person name="Buell C.R."/>
            <person name="Matsumoto T."/>
        </authorList>
    </citation>
    <scope>NUCLEOTIDE SEQUENCE [LARGE SCALE GENOMIC DNA]</scope>
    <source>
        <strain evidence="3">cv. Nipponbare</strain>
    </source>
</reference>
<evidence type="ECO:0000256" key="1">
    <source>
        <dbReference type="SAM" id="MobiDB-lite"/>
    </source>
</evidence>
<dbReference type="Proteomes" id="UP000059680">
    <property type="component" value="Chromosome 3"/>
</dbReference>
<sequence>MPLLRARIGGIKYIGDTLLRCLPLAPIPKSSMSEGGGEGEDGGGDDGIFVIRAPERPPRPRGIAPASLVDSVRPRVVFLL</sequence>
<dbReference type="EMBL" id="AP014959">
    <property type="protein sequence ID" value="BAS86068.1"/>
    <property type="molecule type" value="Genomic_DNA"/>
</dbReference>
<reference evidence="2 3" key="2">
    <citation type="journal article" date="2013" name="Plant Cell Physiol.">
        <title>Rice Annotation Project Database (RAP-DB): an integrative and interactive database for rice genomics.</title>
        <authorList>
            <person name="Sakai H."/>
            <person name="Lee S.S."/>
            <person name="Tanaka T."/>
            <person name="Numa H."/>
            <person name="Kim J."/>
            <person name="Kawahara Y."/>
            <person name="Wakimoto H."/>
            <person name="Yang C.C."/>
            <person name="Iwamoto M."/>
            <person name="Abe T."/>
            <person name="Yamada Y."/>
            <person name="Muto A."/>
            <person name="Inokuchi H."/>
            <person name="Ikemura T."/>
            <person name="Matsumoto T."/>
            <person name="Sasaki T."/>
            <person name="Itoh T."/>
        </authorList>
    </citation>
    <scope>NUCLEOTIDE SEQUENCE [LARGE SCALE GENOMIC DNA]</scope>
    <source>
        <strain evidence="3">cv. Nipponbare</strain>
    </source>
</reference>
<gene>
    <name evidence="2" type="ordered locus">Os03g0714601</name>
    <name evidence="2" type="ORF">OSNPB_030714601</name>
</gene>
<dbReference type="PaxDb" id="39947-A0A0P0W250"/>
<evidence type="ECO:0000313" key="2">
    <source>
        <dbReference type="EMBL" id="BAS86068.1"/>
    </source>
</evidence>